<dbReference type="Gene3D" id="3.40.50.150">
    <property type="entry name" value="Vaccinia Virus protein VP39"/>
    <property type="match status" value="1"/>
</dbReference>
<accession>A0A1H6H8J7</accession>
<proteinExistence type="predicted"/>
<sequence>MFGRQKSSAAVDAQKVRKAAYVEPAPRNPALCHSAPEGKTEWYPPVMIGAEAIGRQLTQSTKYVREALALIERLEPDAYSDYMKTFYKDGLERFGDDWGFADIVTVLLGLADLLKPRRYLEIGVRRGRSICAVASRSTAVDLAMFDMWVTNYAGMENPGQQLVERELDKVGHTGNRAFTDGNSHDTVPEFFRANPDLMFDMITVDGDHSEKGAIDDLCDVLPHLSVGGAIVFDDVCHPKHMSLRDVWQRVICDDKRFSAWTYDDVGYGVGFAIRKW</sequence>
<dbReference type="Proteomes" id="UP000182983">
    <property type="component" value="Unassembled WGS sequence"/>
</dbReference>
<name>A0A1H6H8J7_MAGFU</name>
<keyword evidence="1" id="KW-0808">Transferase</keyword>
<protein>
    <submittedName>
        <fullName evidence="1">Methyltransferase domain-containing protein</fullName>
    </submittedName>
</protein>
<dbReference type="RefSeq" id="WP_211656717.1">
    <property type="nucleotide sequence ID" value="NZ_FNWO01000003.1"/>
</dbReference>
<dbReference type="AlphaFoldDB" id="A0A1H6H8J7"/>
<evidence type="ECO:0000313" key="2">
    <source>
        <dbReference type="Proteomes" id="UP000182983"/>
    </source>
</evidence>
<dbReference type="GO" id="GO:0008168">
    <property type="term" value="F:methyltransferase activity"/>
    <property type="evidence" value="ECO:0007669"/>
    <property type="project" value="UniProtKB-KW"/>
</dbReference>
<keyword evidence="2" id="KW-1185">Reference proteome</keyword>
<evidence type="ECO:0000313" key="1">
    <source>
        <dbReference type="EMBL" id="SEH30293.1"/>
    </source>
</evidence>
<dbReference type="Pfam" id="PF13578">
    <property type="entry name" value="Methyltransf_24"/>
    <property type="match status" value="1"/>
</dbReference>
<gene>
    <name evidence="1" type="ORF">SAMN04244559_00890</name>
</gene>
<dbReference type="GO" id="GO:0032259">
    <property type="term" value="P:methylation"/>
    <property type="evidence" value="ECO:0007669"/>
    <property type="project" value="UniProtKB-KW"/>
</dbReference>
<dbReference type="InterPro" id="IPR029063">
    <property type="entry name" value="SAM-dependent_MTases_sf"/>
</dbReference>
<dbReference type="SUPFAM" id="SSF53335">
    <property type="entry name" value="S-adenosyl-L-methionine-dependent methyltransferases"/>
    <property type="match status" value="1"/>
</dbReference>
<dbReference type="EMBL" id="FNWO01000003">
    <property type="protein sequence ID" value="SEH30293.1"/>
    <property type="molecule type" value="Genomic_DNA"/>
</dbReference>
<organism evidence="1 2">
    <name type="scientific">Magnetospirillum fulvum</name>
    <name type="common">Rhodospirillum fulvum</name>
    <dbReference type="NCBI Taxonomy" id="1082"/>
    <lineage>
        <taxon>Bacteria</taxon>
        <taxon>Pseudomonadati</taxon>
        <taxon>Pseudomonadota</taxon>
        <taxon>Alphaproteobacteria</taxon>
        <taxon>Rhodospirillales</taxon>
        <taxon>Rhodospirillaceae</taxon>
        <taxon>Magnetospirillum</taxon>
    </lineage>
</organism>
<keyword evidence="1" id="KW-0489">Methyltransferase</keyword>
<reference evidence="2" key="1">
    <citation type="submission" date="2016-10" db="EMBL/GenBank/DDBJ databases">
        <authorList>
            <person name="Varghese N."/>
            <person name="Submissions S."/>
        </authorList>
    </citation>
    <scope>NUCLEOTIDE SEQUENCE [LARGE SCALE GENOMIC DNA]</scope>
    <source>
        <strain evidence="2">DSM 13234</strain>
    </source>
</reference>